<dbReference type="Proteomes" id="UP000001542">
    <property type="component" value="Unassembled WGS sequence"/>
</dbReference>
<evidence type="ECO:0000313" key="3">
    <source>
        <dbReference type="Proteomes" id="UP000001542"/>
    </source>
</evidence>
<dbReference type="KEGG" id="tva:4735660"/>
<evidence type="ECO:0000313" key="2">
    <source>
        <dbReference type="EMBL" id="EAX78239.1"/>
    </source>
</evidence>
<protein>
    <submittedName>
        <fullName evidence="2">Uncharacterized protein</fullName>
    </submittedName>
</protein>
<proteinExistence type="predicted"/>
<evidence type="ECO:0000313" key="1">
    <source>
        <dbReference type="EMBL" id="EAX71805.1"/>
    </source>
</evidence>
<dbReference type="EMBL" id="DS133360">
    <property type="protein sequence ID" value="EAX71805.1"/>
    <property type="molecule type" value="Genomic_DNA"/>
</dbReference>
<reference evidence="2" key="2">
    <citation type="journal article" date="2007" name="Science">
        <title>Draft genome sequence of the sexually transmitted pathogen Trichomonas vaginalis.</title>
        <authorList>
            <person name="Carlton J.M."/>
            <person name="Hirt R.P."/>
            <person name="Silva J.C."/>
            <person name="Delcher A.L."/>
            <person name="Schatz M."/>
            <person name="Zhao Q."/>
            <person name="Wortman J.R."/>
            <person name="Bidwell S.L."/>
            <person name="Alsmark U.C.M."/>
            <person name="Besteiro S."/>
            <person name="Sicheritz-Ponten T."/>
            <person name="Noel C.J."/>
            <person name="Dacks J.B."/>
            <person name="Foster P.G."/>
            <person name="Simillion C."/>
            <person name="Van de Peer Y."/>
            <person name="Miranda-Saavedra D."/>
            <person name="Barton G.J."/>
            <person name="Westrop G.D."/>
            <person name="Mueller S."/>
            <person name="Dessi D."/>
            <person name="Fiori P.L."/>
            <person name="Ren Q."/>
            <person name="Paulsen I."/>
            <person name="Zhang H."/>
            <person name="Bastida-Corcuera F.D."/>
            <person name="Simoes-Barbosa A."/>
            <person name="Brown M.T."/>
            <person name="Hayes R.D."/>
            <person name="Mukherjee M."/>
            <person name="Okumura C.Y."/>
            <person name="Schneider R."/>
            <person name="Smith A.J."/>
            <person name="Vanacova S."/>
            <person name="Villalvazo M."/>
            <person name="Haas B.J."/>
            <person name="Pertea M."/>
            <person name="Feldblyum T.V."/>
            <person name="Utterback T.R."/>
            <person name="Shu C.L."/>
            <person name="Osoegawa K."/>
            <person name="de Jong P.J."/>
            <person name="Hrdy I."/>
            <person name="Horvathova L."/>
            <person name="Zubacova Z."/>
            <person name="Dolezal P."/>
            <person name="Malik S.B."/>
            <person name="Logsdon J.M. Jr."/>
            <person name="Henze K."/>
            <person name="Gupta A."/>
            <person name="Wang C.C."/>
            <person name="Dunne R.L."/>
            <person name="Upcroft J.A."/>
            <person name="Upcroft P."/>
            <person name="White O."/>
            <person name="Salzberg S.L."/>
            <person name="Tang P."/>
            <person name="Chiu C.-H."/>
            <person name="Lee Y.-S."/>
            <person name="Embley T.M."/>
            <person name="Coombs G.H."/>
            <person name="Mottram J.C."/>
            <person name="Tachezy J."/>
            <person name="Fraser-Liggett C.M."/>
            <person name="Johnson P.J."/>
        </authorList>
    </citation>
    <scope>NUCLEOTIDE SEQUENCE [LARGE SCALE GENOMIC DNA]</scope>
    <source>
        <strain evidence="2">G3</strain>
    </source>
</reference>
<keyword evidence="3" id="KW-1185">Reference proteome</keyword>
<name>A2GX78_TRIV3</name>
<reference evidence="2" key="1">
    <citation type="submission" date="2006-10" db="EMBL/GenBank/DDBJ databases">
        <authorList>
            <person name="Amadeo P."/>
            <person name="Zhao Q."/>
            <person name="Wortman J."/>
            <person name="Fraser-Liggett C."/>
            <person name="Carlton J."/>
        </authorList>
    </citation>
    <scope>NUCLEOTIDE SEQUENCE</scope>
    <source>
        <strain evidence="2">G3</strain>
    </source>
</reference>
<dbReference type="VEuPathDB" id="TrichDB:TVAG_468380"/>
<sequence>MDEETDIPNLESIPQHIAEKLLQLGKLVPRQKLNAANLSDTQVSLLMSLIEDSLDPANKGLIEILAKSTNVCPATLYNYRKKYELDPEFNPKTAASLINRAISDHGEELLANYMKKPEFSKKLHQLLKLFYY</sequence>
<organism evidence="2 3">
    <name type="scientific">Trichomonas vaginalis (strain ATCC PRA-98 / G3)</name>
    <dbReference type="NCBI Taxonomy" id="412133"/>
    <lineage>
        <taxon>Eukaryota</taxon>
        <taxon>Metamonada</taxon>
        <taxon>Parabasalia</taxon>
        <taxon>Trichomonadida</taxon>
        <taxon>Trichomonadidae</taxon>
        <taxon>Trichomonas</taxon>
    </lineage>
</organism>
<dbReference type="SMR" id="A2GX78"/>
<dbReference type="VEuPathDB" id="TrichDB:TVAGG3_0610220"/>
<accession>A2GX78</accession>
<dbReference type="RefSeq" id="XP_001291169.1">
    <property type="nucleotide sequence ID" value="XM_001291168.1"/>
</dbReference>
<gene>
    <name evidence="2" type="ORF">TVAG_468380</name>
    <name evidence="1" type="ORF">TVAG_540790</name>
</gene>
<dbReference type="EMBL" id="DS121818">
    <property type="protein sequence ID" value="EAX78239.1"/>
    <property type="molecule type" value="Genomic_DNA"/>
</dbReference>
<dbReference type="AlphaFoldDB" id="A2GX78"/>